<accession>A0A5M9J5S0</accession>
<comment type="caution">
    <text evidence="2">The sequence shown here is derived from an EMBL/GenBank/DDBJ whole genome shotgun (WGS) entry which is preliminary data.</text>
</comment>
<reference evidence="2 3" key="1">
    <citation type="submission" date="2019-06" db="EMBL/GenBank/DDBJ databases">
        <title>Genome Sequence of the Brown Rot Fungal Pathogen Monilinia fructicola.</title>
        <authorList>
            <person name="De Miccolis Angelini R.M."/>
            <person name="Landi L."/>
            <person name="Abate D."/>
            <person name="Pollastro S."/>
            <person name="Romanazzi G."/>
            <person name="Faretra F."/>
        </authorList>
    </citation>
    <scope>NUCLEOTIDE SEQUENCE [LARGE SCALE GENOMIC DNA]</scope>
    <source>
        <strain evidence="2 3">Mfrc123</strain>
    </source>
</reference>
<gene>
    <name evidence="2" type="ORF">EYC84_011325</name>
</gene>
<evidence type="ECO:0000313" key="3">
    <source>
        <dbReference type="Proteomes" id="UP000322873"/>
    </source>
</evidence>
<evidence type="ECO:0000256" key="1">
    <source>
        <dbReference type="SAM" id="MobiDB-lite"/>
    </source>
</evidence>
<dbReference type="VEuPathDB" id="FungiDB:MFRU_013g00180"/>
<sequence>MGAHSVVVKDFLILDLGDNGVEVLDSEDWRAGSSRRGEAEGDLDGLILDLGDNGDQDPRFGGLEGC</sequence>
<organism evidence="2 3">
    <name type="scientific">Monilinia fructicola</name>
    <name type="common">Brown rot fungus</name>
    <name type="synonym">Ciboria fructicola</name>
    <dbReference type="NCBI Taxonomy" id="38448"/>
    <lineage>
        <taxon>Eukaryota</taxon>
        <taxon>Fungi</taxon>
        <taxon>Dikarya</taxon>
        <taxon>Ascomycota</taxon>
        <taxon>Pezizomycotina</taxon>
        <taxon>Leotiomycetes</taxon>
        <taxon>Helotiales</taxon>
        <taxon>Sclerotiniaceae</taxon>
        <taxon>Monilinia</taxon>
    </lineage>
</organism>
<dbReference type="AlphaFoldDB" id="A0A5M9J5S0"/>
<protein>
    <submittedName>
        <fullName evidence="2">Uncharacterized protein</fullName>
    </submittedName>
</protein>
<feature type="region of interest" description="Disordered" evidence="1">
    <location>
        <begin position="46"/>
        <end position="66"/>
    </location>
</feature>
<name>A0A5M9J5S0_MONFR</name>
<proteinExistence type="predicted"/>
<keyword evidence="3" id="KW-1185">Reference proteome</keyword>
<dbReference type="EMBL" id="VICG01000015">
    <property type="protein sequence ID" value="KAA8564381.1"/>
    <property type="molecule type" value="Genomic_DNA"/>
</dbReference>
<evidence type="ECO:0000313" key="2">
    <source>
        <dbReference type="EMBL" id="KAA8564381.1"/>
    </source>
</evidence>
<dbReference type="Proteomes" id="UP000322873">
    <property type="component" value="Unassembled WGS sequence"/>
</dbReference>